<reference evidence="3" key="1">
    <citation type="journal article" date="2010" name="Nature">
        <title>The Amphimedon queenslandica genome and the evolution of animal complexity.</title>
        <authorList>
            <person name="Srivastava M."/>
            <person name="Simakov O."/>
            <person name="Chapman J."/>
            <person name="Fahey B."/>
            <person name="Gauthier M.E."/>
            <person name="Mitros T."/>
            <person name="Richards G.S."/>
            <person name="Conaco C."/>
            <person name="Dacre M."/>
            <person name="Hellsten U."/>
            <person name="Larroux C."/>
            <person name="Putnam N.H."/>
            <person name="Stanke M."/>
            <person name="Adamska M."/>
            <person name="Darling A."/>
            <person name="Degnan S.M."/>
            <person name="Oakley T.H."/>
            <person name="Plachetzki D.C."/>
            <person name="Zhai Y."/>
            <person name="Adamski M."/>
            <person name="Calcino A."/>
            <person name="Cummins S.F."/>
            <person name="Goodstein D.M."/>
            <person name="Harris C."/>
            <person name="Jackson D.J."/>
            <person name="Leys S.P."/>
            <person name="Shu S."/>
            <person name="Woodcroft B.J."/>
            <person name="Vervoort M."/>
            <person name="Kosik K.S."/>
            <person name="Manning G."/>
            <person name="Degnan B.M."/>
            <person name="Rokhsar D.S."/>
        </authorList>
    </citation>
    <scope>NUCLEOTIDE SEQUENCE [LARGE SCALE GENOMIC DNA]</scope>
</reference>
<accession>A0AAN0J8W7</accession>
<dbReference type="GeneID" id="109582869"/>
<evidence type="ECO:0000313" key="2">
    <source>
        <dbReference type="EnsemblMetazoa" id="XP_019853459.1"/>
    </source>
</evidence>
<dbReference type="AlphaFoldDB" id="A0AAN0J8W7"/>
<keyword evidence="3" id="KW-1185">Reference proteome</keyword>
<organism evidence="2 3">
    <name type="scientific">Amphimedon queenslandica</name>
    <name type="common">Sponge</name>
    <dbReference type="NCBI Taxonomy" id="400682"/>
    <lineage>
        <taxon>Eukaryota</taxon>
        <taxon>Metazoa</taxon>
        <taxon>Porifera</taxon>
        <taxon>Demospongiae</taxon>
        <taxon>Heteroscleromorpha</taxon>
        <taxon>Haplosclerida</taxon>
        <taxon>Niphatidae</taxon>
        <taxon>Amphimedon</taxon>
    </lineage>
</organism>
<dbReference type="EnsemblMetazoa" id="XM_019997900.1">
    <property type="protein sequence ID" value="XP_019853459.1"/>
    <property type="gene ID" value="LOC109582869"/>
</dbReference>
<evidence type="ECO:0000313" key="3">
    <source>
        <dbReference type="Proteomes" id="UP000007879"/>
    </source>
</evidence>
<dbReference type="GO" id="GO:0008409">
    <property type="term" value="F:5'-3' exonuclease activity"/>
    <property type="evidence" value="ECO:0007669"/>
    <property type="project" value="InterPro"/>
</dbReference>
<dbReference type="KEGG" id="aqu:109582869"/>
<dbReference type="PANTHER" id="PTHR34753">
    <property type="entry name" value="TELOMERASE RNA COMPONENT INTERACTING RNASE"/>
    <property type="match status" value="1"/>
</dbReference>
<protein>
    <submittedName>
        <fullName evidence="2">Uncharacterized protein</fullName>
    </submittedName>
</protein>
<dbReference type="RefSeq" id="XP_019853459.1">
    <property type="nucleotide sequence ID" value="XM_019997900.1"/>
</dbReference>
<dbReference type="GO" id="GO:0008408">
    <property type="term" value="F:3'-5' exonuclease activity"/>
    <property type="evidence" value="ECO:0007669"/>
    <property type="project" value="InterPro"/>
</dbReference>
<feature type="compositionally biased region" description="Basic and acidic residues" evidence="1">
    <location>
        <begin position="46"/>
        <end position="60"/>
    </location>
</feature>
<feature type="region of interest" description="Disordered" evidence="1">
    <location>
        <begin position="1"/>
        <end position="97"/>
    </location>
</feature>
<dbReference type="InterPro" id="IPR038838">
    <property type="entry name" value="TRIR"/>
</dbReference>
<evidence type="ECO:0000256" key="1">
    <source>
        <dbReference type="SAM" id="MobiDB-lite"/>
    </source>
</evidence>
<name>A0AAN0J8W7_AMPQE</name>
<dbReference type="PANTHER" id="PTHR34753:SF1">
    <property type="entry name" value="TELOMERASE RNA COMPONENT INTERACTING RNASE"/>
    <property type="match status" value="1"/>
</dbReference>
<feature type="compositionally biased region" description="Acidic residues" evidence="1">
    <location>
        <begin position="16"/>
        <end position="30"/>
    </location>
</feature>
<sequence>MAENSKQKKFRKAEESSEEEEDSELEEDPPPLENKFANDGSFFELFKQKMAEQEKKEKGNSSHAAPAPKTEDGETQLKAYQAGIGKRKSLLKTNKLREMRKKRREEIEEHKKVEEEDNNQSTAWKTYMREVKELQEKCCTEKDDYKRPLVK</sequence>
<reference evidence="2" key="2">
    <citation type="submission" date="2024-06" db="UniProtKB">
        <authorList>
            <consortium name="EnsemblMetazoa"/>
        </authorList>
    </citation>
    <scope>IDENTIFICATION</scope>
</reference>
<proteinExistence type="predicted"/>
<dbReference type="Proteomes" id="UP000007879">
    <property type="component" value="Unassembled WGS sequence"/>
</dbReference>